<dbReference type="Proteomes" id="UP000634136">
    <property type="component" value="Unassembled WGS sequence"/>
</dbReference>
<dbReference type="EMBL" id="JAAIUW010000003">
    <property type="protein sequence ID" value="KAF7839873.1"/>
    <property type="molecule type" value="Genomic_DNA"/>
</dbReference>
<keyword evidence="3" id="KW-1185">Reference proteome</keyword>
<feature type="region of interest" description="Disordered" evidence="1">
    <location>
        <begin position="230"/>
        <end position="267"/>
    </location>
</feature>
<dbReference type="AlphaFoldDB" id="A0A834X6U9"/>
<sequence length="267" mass="29478">MNPEMSPGLKQSKNNGVSYGLHRNYLSWSIIVKSTLEAKKKLDLLMGASRLLKTKKNMRNGSMWTLRSSLGSLIRSQMRSQTPLSTVIHRSFDVMQQDSIKLMPTPTCTCGKCNCGLKKKNLSVDKIYAKKVTDPQSKPQKAEEFRFYYCQGVVAVVPTTKLSPPACQALVAGIRTRFFFLASPLVAAVNNDMKGTRLHHLMSSGRTRRGRGRVRGGVQSETLPYIQLCSSPISQPSSSGNSNGPPQQPVVQDEELLHEVPTGPSQQ</sequence>
<evidence type="ECO:0000256" key="1">
    <source>
        <dbReference type="SAM" id="MobiDB-lite"/>
    </source>
</evidence>
<gene>
    <name evidence="2" type="ORF">G2W53_008355</name>
</gene>
<evidence type="ECO:0000313" key="3">
    <source>
        <dbReference type="Proteomes" id="UP000634136"/>
    </source>
</evidence>
<feature type="compositionally biased region" description="Low complexity" evidence="1">
    <location>
        <begin position="230"/>
        <end position="245"/>
    </location>
</feature>
<comment type="caution">
    <text evidence="2">The sequence shown here is derived from an EMBL/GenBank/DDBJ whole genome shotgun (WGS) entry which is preliminary data.</text>
</comment>
<proteinExistence type="predicted"/>
<evidence type="ECO:0000313" key="2">
    <source>
        <dbReference type="EMBL" id="KAF7839873.1"/>
    </source>
</evidence>
<organism evidence="2 3">
    <name type="scientific">Senna tora</name>
    <dbReference type="NCBI Taxonomy" id="362788"/>
    <lineage>
        <taxon>Eukaryota</taxon>
        <taxon>Viridiplantae</taxon>
        <taxon>Streptophyta</taxon>
        <taxon>Embryophyta</taxon>
        <taxon>Tracheophyta</taxon>
        <taxon>Spermatophyta</taxon>
        <taxon>Magnoliopsida</taxon>
        <taxon>eudicotyledons</taxon>
        <taxon>Gunneridae</taxon>
        <taxon>Pentapetalae</taxon>
        <taxon>rosids</taxon>
        <taxon>fabids</taxon>
        <taxon>Fabales</taxon>
        <taxon>Fabaceae</taxon>
        <taxon>Caesalpinioideae</taxon>
        <taxon>Cassia clade</taxon>
        <taxon>Senna</taxon>
    </lineage>
</organism>
<accession>A0A834X6U9</accession>
<name>A0A834X6U9_9FABA</name>
<protein>
    <submittedName>
        <fullName evidence="2">Uncharacterized protein</fullName>
    </submittedName>
</protein>
<reference evidence="2" key="1">
    <citation type="submission" date="2020-09" db="EMBL/GenBank/DDBJ databases">
        <title>Genome-Enabled Discovery of Anthraquinone Biosynthesis in Senna tora.</title>
        <authorList>
            <person name="Kang S.-H."/>
            <person name="Pandey R.P."/>
            <person name="Lee C.-M."/>
            <person name="Sim J.-S."/>
            <person name="Jeong J.-T."/>
            <person name="Choi B.-S."/>
            <person name="Jung M."/>
            <person name="Ginzburg D."/>
            <person name="Zhao K."/>
            <person name="Won S.Y."/>
            <person name="Oh T.-J."/>
            <person name="Yu Y."/>
            <person name="Kim N.-H."/>
            <person name="Lee O.R."/>
            <person name="Lee T.-H."/>
            <person name="Bashyal P."/>
            <person name="Kim T.-S."/>
            <person name="Lee W.-H."/>
            <person name="Kawkins C."/>
            <person name="Kim C.-K."/>
            <person name="Kim J.S."/>
            <person name="Ahn B.O."/>
            <person name="Rhee S.Y."/>
            <person name="Sohng J.K."/>
        </authorList>
    </citation>
    <scope>NUCLEOTIDE SEQUENCE</scope>
    <source>
        <tissue evidence="2">Leaf</tissue>
    </source>
</reference>